<dbReference type="AlphaFoldDB" id="A0A061DET0"/>
<dbReference type="Gene3D" id="3.40.50.300">
    <property type="entry name" value="P-loop containing nucleotide triphosphate hydrolases"/>
    <property type="match status" value="2"/>
</dbReference>
<keyword evidence="1" id="KW-0547">Nucleotide-binding</keyword>
<dbReference type="GO" id="GO:0005524">
    <property type="term" value="F:ATP binding"/>
    <property type="evidence" value="ECO:0007669"/>
    <property type="project" value="UniProtKB-KW"/>
</dbReference>
<feature type="domain" description="Helicase-associated" evidence="5">
    <location>
        <begin position="429"/>
        <end position="525"/>
    </location>
</feature>
<name>A0A061DET0_BABBI</name>
<dbReference type="Pfam" id="PF07717">
    <property type="entry name" value="OB_NTP_bind"/>
    <property type="match status" value="1"/>
</dbReference>
<proteinExistence type="predicted"/>
<dbReference type="OrthoDB" id="360515at2759"/>
<evidence type="ECO:0000259" key="5">
    <source>
        <dbReference type="SMART" id="SM00847"/>
    </source>
</evidence>
<dbReference type="PANTHER" id="PTHR18934">
    <property type="entry name" value="ATP-DEPENDENT RNA HELICASE"/>
    <property type="match status" value="1"/>
</dbReference>
<evidence type="ECO:0000256" key="3">
    <source>
        <dbReference type="ARBA" id="ARBA00022806"/>
    </source>
</evidence>
<evidence type="ECO:0000256" key="2">
    <source>
        <dbReference type="ARBA" id="ARBA00022801"/>
    </source>
</evidence>
<dbReference type="GeneID" id="24566356"/>
<dbReference type="Pfam" id="PF21010">
    <property type="entry name" value="HA2_C"/>
    <property type="match status" value="1"/>
</dbReference>
<dbReference type="GO" id="GO:0016787">
    <property type="term" value="F:hydrolase activity"/>
    <property type="evidence" value="ECO:0007669"/>
    <property type="project" value="UniProtKB-KW"/>
</dbReference>
<keyword evidence="4" id="KW-0067">ATP-binding</keyword>
<protein>
    <submittedName>
        <fullName evidence="6">ATP-dependent helicase, putative</fullName>
    </submittedName>
</protein>
<keyword evidence="3 6" id="KW-0347">Helicase</keyword>
<keyword evidence="2" id="KW-0378">Hydrolase</keyword>
<dbReference type="InterPro" id="IPR027417">
    <property type="entry name" value="P-loop_NTPase"/>
</dbReference>
<evidence type="ECO:0000256" key="4">
    <source>
        <dbReference type="ARBA" id="ARBA00022840"/>
    </source>
</evidence>
<dbReference type="RefSeq" id="XP_012770001.1">
    <property type="nucleotide sequence ID" value="XM_012914547.1"/>
</dbReference>
<dbReference type="GO" id="GO:0003723">
    <property type="term" value="F:RNA binding"/>
    <property type="evidence" value="ECO:0007669"/>
    <property type="project" value="TreeGrafter"/>
</dbReference>
<evidence type="ECO:0000256" key="1">
    <source>
        <dbReference type="ARBA" id="ARBA00022741"/>
    </source>
</evidence>
<gene>
    <name evidence="6" type="ORF">BBBOND_0403030</name>
</gene>
<dbReference type="Proteomes" id="UP000033188">
    <property type="component" value="Chromosome 4"/>
</dbReference>
<dbReference type="STRING" id="5866.A0A061DET0"/>
<keyword evidence="7" id="KW-1185">Reference proteome</keyword>
<dbReference type="InterPro" id="IPR011709">
    <property type="entry name" value="DEAD-box_helicase_OB_fold"/>
</dbReference>
<evidence type="ECO:0000313" key="7">
    <source>
        <dbReference type="Proteomes" id="UP000033188"/>
    </source>
</evidence>
<accession>A0A061DET0</accession>
<dbReference type="Gene3D" id="1.20.120.1080">
    <property type="match status" value="1"/>
</dbReference>
<dbReference type="PANTHER" id="PTHR18934:SF99">
    <property type="entry name" value="ATP-DEPENDENT RNA HELICASE DHX37-RELATED"/>
    <property type="match status" value="1"/>
</dbReference>
<dbReference type="OMA" id="DWVVFNE"/>
<dbReference type="SUPFAM" id="SSF52540">
    <property type="entry name" value="P-loop containing nucleoside triphosphate hydrolases"/>
    <property type="match status" value="1"/>
</dbReference>
<dbReference type="KEGG" id="bbig:BBBOND_0403030"/>
<dbReference type="InterPro" id="IPR007502">
    <property type="entry name" value="Helicase-assoc_dom"/>
</dbReference>
<dbReference type="GO" id="GO:0004386">
    <property type="term" value="F:helicase activity"/>
    <property type="evidence" value="ECO:0007669"/>
    <property type="project" value="UniProtKB-KW"/>
</dbReference>
<evidence type="ECO:0000313" key="6">
    <source>
        <dbReference type="EMBL" id="CDR97815.1"/>
    </source>
</evidence>
<sequence length="712" mass="79020">MANAILSQRDEIVAAVEGHNVVAFSGPTESYASSYIPSFLYKAGFTSSSNCRKNPPRICVAHSRHQEVKSSAESCSVLINNPSKVACHLGSAASLDSTADIVYVTEDCLLRRLVADPLLSDYGVVILTGLQDRLLCTEILLALLKRILSKRSRLRIVLIFEGGNVDDVLTFFRRRATEKDTAAETSPSCGDEVSKPNPGSLLPLGDVYHVHLKCDSISYKVQYLSAPCPNYLDAAVSTVWSICRSEPSGNVLVFVPSSEELELLHTNLLESAKSFREQGAGSLNVVPLGVGGSTEQHIKKNPYASRNIYICCDLKDYRSKVDSIRYVVDCGFSRRMVSDHVNTGSVACTVTATRDEMRRRSNIIRGSGKCYRLLTEAHFMDNSLVMEFPISEMKTTDLTTMILFIKSLGVADFSDFEFVVQPPIDAIEHALTTLFLLGAIDGNGDVVYPCGNVMAELPYTAMLSNFLYRSTELGCSAEALTICAMLEVQDIVLKRGNVKSTYQTERLQAAMRGFAASEGDLFSYFNVYQLARYYRDEDSKWLGRHMVSGSGIRSAEKIRSQLAALLKKYQLPEVSCGDNSAVLLEAVFKSFFLNVACKEHLVRTLLTSRHLDVGLKVKSKVLDDEGNAILTNELQPYLLVASLDTSKTRRLYIHSGSFLADEQPDWVVFNESMDIDGEYFMRDVTAIQPEFLQKYAPHYYGEVQVRSYLTDN</sequence>
<dbReference type="VEuPathDB" id="PiroplasmaDB:BBBOND_0403030"/>
<dbReference type="EMBL" id="LK391710">
    <property type="protein sequence ID" value="CDR97815.1"/>
    <property type="molecule type" value="Genomic_DNA"/>
</dbReference>
<dbReference type="SMART" id="SM00847">
    <property type="entry name" value="HA2"/>
    <property type="match status" value="1"/>
</dbReference>
<reference evidence="7" key="1">
    <citation type="journal article" date="2014" name="Nucleic Acids Res.">
        <title>The evolutionary dynamics of variant antigen genes in Babesia reveal a history of genomic innovation underlying host-parasite interaction.</title>
        <authorList>
            <person name="Jackson A.P."/>
            <person name="Otto T.D."/>
            <person name="Darby A."/>
            <person name="Ramaprasad A."/>
            <person name="Xia D."/>
            <person name="Echaide I.E."/>
            <person name="Farber M."/>
            <person name="Gahlot S."/>
            <person name="Gamble J."/>
            <person name="Gupta D."/>
            <person name="Gupta Y."/>
            <person name="Jackson L."/>
            <person name="Malandrin L."/>
            <person name="Malas T.B."/>
            <person name="Moussa E."/>
            <person name="Nair M."/>
            <person name="Reid A.J."/>
            <person name="Sanders M."/>
            <person name="Sharma J."/>
            <person name="Tracey A."/>
            <person name="Quail M.A."/>
            <person name="Weir W."/>
            <person name="Wastling J.M."/>
            <person name="Hall N."/>
            <person name="Willadsen P."/>
            <person name="Lingelbach K."/>
            <person name="Shiels B."/>
            <person name="Tait A."/>
            <person name="Berriman M."/>
            <person name="Allred D.R."/>
            <person name="Pain A."/>
        </authorList>
    </citation>
    <scope>NUCLEOTIDE SEQUENCE [LARGE SCALE GENOMIC DNA]</scope>
    <source>
        <strain evidence="7">Bond</strain>
    </source>
</reference>
<organism evidence="6 7">
    <name type="scientific">Babesia bigemina</name>
    <dbReference type="NCBI Taxonomy" id="5866"/>
    <lineage>
        <taxon>Eukaryota</taxon>
        <taxon>Sar</taxon>
        <taxon>Alveolata</taxon>
        <taxon>Apicomplexa</taxon>
        <taxon>Aconoidasida</taxon>
        <taxon>Piroplasmida</taxon>
        <taxon>Babesiidae</taxon>
        <taxon>Babesia</taxon>
    </lineage>
</organism>